<dbReference type="PANTHER" id="PTHR48105">
    <property type="entry name" value="THIOREDOXIN REDUCTASE 1-RELATED-RELATED"/>
    <property type="match status" value="1"/>
</dbReference>
<keyword evidence="2" id="KW-0274">FAD</keyword>
<dbReference type="InterPro" id="IPR036249">
    <property type="entry name" value="Thioredoxin-like_sf"/>
</dbReference>
<dbReference type="HOGENOM" id="CLU_031864_5_3_9"/>
<evidence type="ECO:0000256" key="2">
    <source>
        <dbReference type="ARBA" id="ARBA00022827"/>
    </source>
</evidence>
<evidence type="ECO:0000259" key="7">
    <source>
        <dbReference type="Pfam" id="PF07992"/>
    </source>
</evidence>
<name>I4A5D3_DESDJ</name>
<keyword evidence="9" id="KW-1185">Reference proteome</keyword>
<dbReference type="PRINTS" id="PR00368">
    <property type="entry name" value="FADPNR"/>
</dbReference>
<protein>
    <submittedName>
        <fullName evidence="8">Thioredoxin reductase</fullName>
    </submittedName>
</protein>
<evidence type="ECO:0000313" key="8">
    <source>
        <dbReference type="EMBL" id="AFL99167.1"/>
    </source>
</evidence>
<dbReference type="Pfam" id="PF07992">
    <property type="entry name" value="Pyr_redox_2"/>
    <property type="match status" value="1"/>
</dbReference>
<organism evidence="8 9">
    <name type="scientific">Desulfitobacterium dehalogenans (strain ATCC 51507 / DSM 9161 / JW/IU-DC1)</name>
    <dbReference type="NCBI Taxonomy" id="756499"/>
    <lineage>
        <taxon>Bacteria</taxon>
        <taxon>Bacillati</taxon>
        <taxon>Bacillota</taxon>
        <taxon>Clostridia</taxon>
        <taxon>Eubacteriales</taxon>
        <taxon>Desulfitobacteriaceae</taxon>
        <taxon>Desulfitobacterium</taxon>
    </lineage>
</organism>
<dbReference type="KEGG" id="ddh:Desde_0720"/>
<dbReference type="InterPro" id="IPR008255">
    <property type="entry name" value="Pyr_nucl-diS_OxRdtase_2_AS"/>
</dbReference>
<evidence type="ECO:0000256" key="3">
    <source>
        <dbReference type="ARBA" id="ARBA00023002"/>
    </source>
</evidence>
<proteinExistence type="predicted"/>
<dbReference type="InterPro" id="IPR050097">
    <property type="entry name" value="Ferredoxin-NADP_redctase_2"/>
</dbReference>
<dbReference type="SUPFAM" id="SSF51905">
    <property type="entry name" value="FAD/NAD(P)-binding domain"/>
    <property type="match status" value="1"/>
</dbReference>
<dbReference type="PRINTS" id="PR00469">
    <property type="entry name" value="PNDRDTASEII"/>
</dbReference>
<dbReference type="GO" id="GO:0016668">
    <property type="term" value="F:oxidoreductase activity, acting on a sulfur group of donors, NAD(P) as acceptor"/>
    <property type="evidence" value="ECO:0007669"/>
    <property type="project" value="UniProtKB-ARBA"/>
</dbReference>
<gene>
    <name evidence="8" type="ordered locus">Desde_0720</name>
</gene>
<dbReference type="Pfam" id="PF00085">
    <property type="entry name" value="Thioredoxin"/>
    <property type="match status" value="1"/>
</dbReference>
<dbReference type="SUPFAM" id="SSF52833">
    <property type="entry name" value="Thioredoxin-like"/>
    <property type="match status" value="1"/>
</dbReference>
<evidence type="ECO:0000313" key="9">
    <source>
        <dbReference type="Proteomes" id="UP000006053"/>
    </source>
</evidence>
<dbReference type="Gene3D" id="3.40.30.10">
    <property type="entry name" value="Glutaredoxin"/>
    <property type="match status" value="1"/>
</dbReference>
<dbReference type="InterPro" id="IPR013766">
    <property type="entry name" value="Thioredoxin_domain"/>
</dbReference>
<keyword evidence="4" id="KW-1015">Disulfide bond</keyword>
<dbReference type="EMBL" id="CP003348">
    <property type="protein sequence ID" value="AFL99167.1"/>
    <property type="molecule type" value="Genomic_DNA"/>
</dbReference>
<sequence>MSNSYDLIIIGGGPAGLAAGIYGGRAKLRTLIINKGTVGGMVDTTREIVNYPGYIHTSGPDLMSDFKKHAESFGVEFLKDEVVSTDFSQDLKKVTTKKKKEFYGKAVVIATGTQPRLLNIPGEKELRGSGVAYCATCDAEFFQDEDVVVVGSGDQAIEEGMFITKFARKVTVIVLHDEGVLDCNKVSAEKAFQNEKMEFVWNSTLEAVLGEDNVEGVKVKNLKTGGSSVLPCQGVFFFVGMIPATEFLKESGIKMDRRCYIPVNDLMETNLPGVYAVGDNRVKYLRQVVSAAGDGATAAVAAERYIEELEAFQKNILHSEKKVLLAFFNAANTASLEFTALMEELIQEYGDSYKLVKVDMATKKNLAEKYGVANAPAVVVLDKGEKVKELECSIDKEVLAEQLGKE</sequence>
<evidence type="ECO:0000256" key="4">
    <source>
        <dbReference type="ARBA" id="ARBA00023157"/>
    </source>
</evidence>
<dbReference type="eggNOG" id="COG3118">
    <property type="taxonomic scope" value="Bacteria"/>
</dbReference>
<feature type="domain" description="FAD/NAD(P)-binding" evidence="7">
    <location>
        <begin position="5"/>
        <end position="295"/>
    </location>
</feature>
<feature type="domain" description="Thioredoxin" evidence="6">
    <location>
        <begin position="310"/>
        <end position="403"/>
    </location>
</feature>
<evidence type="ECO:0000259" key="6">
    <source>
        <dbReference type="Pfam" id="PF00085"/>
    </source>
</evidence>
<evidence type="ECO:0000256" key="5">
    <source>
        <dbReference type="ARBA" id="ARBA00023284"/>
    </source>
</evidence>
<dbReference type="RefSeq" id="WP_014792661.1">
    <property type="nucleotide sequence ID" value="NC_018017.1"/>
</dbReference>
<keyword evidence="1" id="KW-0285">Flavoprotein</keyword>
<dbReference type="eggNOG" id="COG0492">
    <property type="taxonomic scope" value="Bacteria"/>
</dbReference>
<dbReference type="STRING" id="756499.Desde_0720"/>
<dbReference type="Gene3D" id="3.50.50.60">
    <property type="entry name" value="FAD/NAD(P)-binding domain"/>
    <property type="match status" value="2"/>
</dbReference>
<reference evidence="9" key="1">
    <citation type="submission" date="2012-06" db="EMBL/GenBank/DDBJ databases">
        <title>Complete sequence of Desulfitobacterium dehalogenans ATCC 51507.</title>
        <authorList>
            <person name="Lucas S."/>
            <person name="Han J."/>
            <person name="Lapidus A."/>
            <person name="Cheng J.-F."/>
            <person name="Goodwin L."/>
            <person name="Pitluck S."/>
            <person name="Peters L."/>
            <person name="Ovchinnikova G."/>
            <person name="Teshima H."/>
            <person name="Detter J.C."/>
            <person name="Han C."/>
            <person name="Tapia R."/>
            <person name="Land M."/>
            <person name="Hauser L."/>
            <person name="Kyrpides N."/>
            <person name="Ivanova N."/>
            <person name="Pagani I."/>
            <person name="Kruse T."/>
            <person name="de Vos W.M."/>
            <person name="Smidt H."/>
            <person name="Woyke T."/>
        </authorList>
    </citation>
    <scope>NUCLEOTIDE SEQUENCE [LARGE SCALE GENOMIC DNA]</scope>
    <source>
        <strain evidence="9">ATCC 51507 / DSM 9161 / JW/IU-DC1</strain>
    </source>
</reference>
<dbReference type="OrthoDB" id="9806179at2"/>
<dbReference type="InterPro" id="IPR023753">
    <property type="entry name" value="FAD/NAD-binding_dom"/>
</dbReference>
<accession>I4A5D3</accession>
<keyword evidence="5" id="KW-0676">Redox-active center</keyword>
<dbReference type="Proteomes" id="UP000006053">
    <property type="component" value="Chromosome"/>
</dbReference>
<dbReference type="InterPro" id="IPR036188">
    <property type="entry name" value="FAD/NAD-bd_sf"/>
</dbReference>
<dbReference type="AlphaFoldDB" id="I4A5D3"/>
<keyword evidence="3" id="KW-0560">Oxidoreductase</keyword>
<evidence type="ECO:0000256" key="1">
    <source>
        <dbReference type="ARBA" id="ARBA00022630"/>
    </source>
</evidence>
<dbReference type="PROSITE" id="PS00573">
    <property type="entry name" value="PYRIDINE_REDOX_2"/>
    <property type="match status" value="1"/>
</dbReference>
<reference evidence="8 9" key="2">
    <citation type="journal article" date="2015" name="J. Bacteriol.">
        <title>Genomic, proteomic, and biochemical analysis of the organohalide respiratory pathway in Desulfitobacterium dehalogenans.</title>
        <authorList>
            <person name="Kruse T."/>
            <person name="van de Pas B.A."/>
            <person name="Atteia A."/>
            <person name="Krab K."/>
            <person name="Hagen W.R."/>
            <person name="Goodwin L."/>
            <person name="Chain P."/>
            <person name="Boeren S."/>
            <person name="Maphosa F."/>
            <person name="Schraa G."/>
            <person name="de Vos W.M."/>
            <person name="van der Oost J."/>
            <person name="Smidt H."/>
            <person name="Stams A.J."/>
        </authorList>
    </citation>
    <scope>NUCLEOTIDE SEQUENCE [LARGE SCALE GENOMIC DNA]</scope>
    <source>
        <strain evidence="9">ATCC 51507 / DSM 9161 / JW/IU-DC1</strain>
    </source>
</reference>